<dbReference type="FunFam" id="3.40.50.300:FF:000604">
    <property type="entry name" value="ABC transporter B family member 28"/>
    <property type="match status" value="1"/>
</dbReference>
<dbReference type="InterPro" id="IPR036640">
    <property type="entry name" value="ABC1_TM_sf"/>
</dbReference>
<proteinExistence type="predicted"/>
<dbReference type="InterPro" id="IPR017871">
    <property type="entry name" value="ABC_transporter-like_CS"/>
</dbReference>
<dbReference type="InterPro" id="IPR027417">
    <property type="entry name" value="P-loop_NTPase"/>
</dbReference>
<accession>A0A1B0AKS7</accession>
<keyword evidence="2" id="KW-0813">Transport</keyword>
<evidence type="ECO:0000256" key="2">
    <source>
        <dbReference type="ARBA" id="ARBA00022448"/>
    </source>
</evidence>
<reference evidence="12" key="1">
    <citation type="submission" date="2015-01" db="EMBL/GenBank/DDBJ databases">
        <authorList>
            <person name="Aksoy S."/>
            <person name="Warren W."/>
            <person name="Wilson R.K."/>
        </authorList>
    </citation>
    <scope>NUCLEOTIDE SEQUENCE [LARGE SCALE GENOMIC DNA]</scope>
    <source>
        <strain evidence="12">IAEA</strain>
    </source>
</reference>
<reference evidence="11" key="2">
    <citation type="submission" date="2020-05" db="UniProtKB">
        <authorList>
            <consortium name="EnsemblMetazoa"/>
        </authorList>
    </citation>
    <scope>IDENTIFICATION</scope>
    <source>
        <strain evidence="11">IAEA</strain>
    </source>
</reference>
<evidence type="ECO:0000256" key="6">
    <source>
        <dbReference type="ARBA" id="ARBA00022989"/>
    </source>
</evidence>
<dbReference type="PROSITE" id="PS50893">
    <property type="entry name" value="ABC_TRANSPORTER_2"/>
    <property type="match status" value="1"/>
</dbReference>
<keyword evidence="4" id="KW-0547">Nucleotide-binding</keyword>
<feature type="transmembrane region" description="Helical" evidence="8">
    <location>
        <begin position="25"/>
        <end position="50"/>
    </location>
</feature>
<evidence type="ECO:0000313" key="12">
    <source>
        <dbReference type="Proteomes" id="UP000092460"/>
    </source>
</evidence>
<keyword evidence="5" id="KW-0067">ATP-binding</keyword>
<dbReference type="GO" id="GO:0005524">
    <property type="term" value="F:ATP binding"/>
    <property type="evidence" value="ECO:0007669"/>
    <property type="project" value="UniProtKB-KW"/>
</dbReference>
<dbReference type="SUPFAM" id="SSF90123">
    <property type="entry name" value="ABC transporter transmembrane region"/>
    <property type="match status" value="1"/>
</dbReference>
<dbReference type="Gene3D" id="1.20.1560.10">
    <property type="entry name" value="ABC transporter type 1, transmembrane domain"/>
    <property type="match status" value="1"/>
</dbReference>
<evidence type="ECO:0008006" key="13">
    <source>
        <dbReference type="Google" id="ProtNLM"/>
    </source>
</evidence>
<evidence type="ECO:0000259" key="9">
    <source>
        <dbReference type="PROSITE" id="PS50893"/>
    </source>
</evidence>
<dbReference type="InterPro" id="IPR039421">
    <property type="entry name" value="Type_1_exporter"/>
</dbReference>
<dbReference type="EnsemblMetazoa" id="GPPI000313-RA">
    <property type="protein sequence ID" value="GPPI000313-PA"/>
    <property type="gene ID" value="GPPI000313"/>
</dbReference>
<evidence type="ECO:0000259" key="10">
    <source>
        <dbReference type="PROSITE" id="PS50929"/>
    </source>
</evidence>
<keyword evidence="7 8" id="KW-0472">Membrane</keyword>
<dbReference type="SMART" id="SM00382">
    <property type="entry name" value="AAA"/>
    <property type="match status" value="1"/>
</dbReference>
<dbReference type="SUPFAM" id="SSF52540">
    <property type="entry name" value="P-loop containing nucleoside triphosphate hydrolases"/>
    <property type="match status" value="1"/>
</dbReference>
<comment type="subcellular location">
    <subcellularLocation>
        <location evidence="1">Membrane</location>
        <topology evidence="1">Multi-pass membrane protein</topology>
    </subcellularLocation>
</comment>
<organism evidence="11 12">
    <name type="scientific">Glossina palpalis gambiensis</name>
    <dbReference type="NCBI Taxonomy" id="67801"/>
    <lineage>
        <taxon>Eukaryota</taxon>
        <taxon>Metazoa</taxon>
        <taxon>Ecdysozoa</taxon>
        <taxon>Arthropoda</taxon>
        <taxon>Hexapoda</taxon>
        <taxon>Insecta</taxon>
        <taxon>Pterygota</taxon>
        <taxon>Neoptera</taxon>
        <taxon>Endopterygota</taxon>
        <taxon>Diptera</taxon>
        <taxon>Brachycera</taxon>
        <taxon>Muscomorpha</taxon>
        <taxon>Hippoboscoidea</taxon>
        <taxon>Glossinidae</taxon>
        <taxon>Glossina</taxon>
    </lineage>
</organism>
<evidence type="ECO:0000256" key="5">
    <source>
        <dbReference type="ARBA" id="ARBA00022840"/>
    </source>
</evidence>
<protein>
    <recommendedName>
        <fullName evidence="13">ABC-type xenobiotic transporter</fullName>
    </recommendedName>
</protein>
<evidence type="ECO:0000256" key="4">
    <source>
        <dbReference type="ARBA" id="ARBA00022741"/>
    </source>
</evidence>
<keyword evidence="3 8" id="KW-0812">Transmembrane</keyword>
<evidence type="ECO:0000256" key="7">
    <source>
        <dbReference type="ARBA" id="ARBA00023136"/>
    </source>
</evidence>
<dbReference type="Proteomes" id="UP000092460">
    <property type="component" value="Unassembled WGS sequence"/>
</dbReference>
<dbReference type="GO" id="GO:0140359">
    <property type="term" value="F:ABC-type transporter activity"/>
    <property type="evidence" value="ECO:0007669"/>
    <property type="project" value="InterPro"/>
</dbReference>
<dbReference type="PANTHER" id="PTHR24221">
    <property type="entry name" value="ATP-BINDING CASSETTE SUB-FAMILY B"/>
    <property type="match status" value="1"/>
</dbReference>
<dbReference type="GO" id="GO:0005737">
    <property type="term" value="C:cytoplasm"/>
    <property type="evidence" value="ECO:0007669"/>
    <property type="project" value="UniProtKB-ARBA"/>
</dbReference>
<dbReference type="GO" id="GO:0034040">
    <property type="term" value="F:ATPase-coupled lipid transmembrane transporter activity"/>
    <property type="evidence" value="ECO:0007669"/>
    <property type="project" value="TreeGrafter"/>
</dbReference>
<dbReference type="Pfam" id="PF00005">
    <property type="entry name" value="ABC_tran"/>
    <property type="match status" value="1"/>
</dbReference>
<feature type="domain" description="ABC transporter" evidence="9">
    <location>
        <begin position="340"/>
        <end position="572"/>
    </location>
</feature>
<dbReference type="PANTHER" id="PTHR24221:SF615">
    <property type="entry name" value="MULTIDRUG RESISTANCE-LIKE ATP-BINDING PROTEIN MDLB"/>
    <property type="match status" value="1"/>
</dbReference>
<feature type="transmembrane region" description="Helical" evidence="8">
    <location>
        <begin position="62"/>
        <end position="84"/>
    </location>
</feature>
<dbReference type="InterPro" id="IPR003439">
    <property type="entry name" value="ABC_transporter-like_ATP-bd"/>
</dbReference>
<evidence type="ECO:0000313" key="11">
    <source>
        <dbReference type="EnsemblMetazoa" id="GPPI000313-PA"/>
    </source>
</evidence>
<evidence type="ECO:0000256" key="3">
    <source>
        <dbReference type="ARBA" id="ARBA00022692"/>
    </source>
</evidence>
<feature type="transmembrane region" description="Helical" evidence="8">
    <location>
        <begin position="255"/>
        <end position="287"/>
    </location>
</feature>
<feature type="domain" description="ABC transmembrane type-1" evidence="10">
    <location>
        <begin position="26"/>
        <end position="309"/>
    </location>
</feature>
<dbReference type="AlphaFoldDB" id="A0A1B0AKS7"/>
<dbReference type="VEuPathDB" id="VectorBase:GPPI000313"/>
<dbReference type="Gene3D" id="3.40.50.300">
    <property type="entry name" value="P-loop containing nucleotide triphosphate hydrolases"/>
    <property type="match status" value="1"/>
</dbReference>
<sequence length="596" mass="68999">MHKKFCIDITLKRLLRYILPFRKKFILICVLLWISSIMEISGPIIISYFIDRFFSEIKISNKIIVILIITFLSFQFLSAISKYYQSFLFSKISLDIIKVIRIKIMNSILRFPLSWFNFQSTGKIISIIINDTEIIKDLFTHFISSLLKNVALISSILIAILMLNLKLGCILFFLFPIIFYIMRLYQYYSIPIFRRLRICVENINNFFSEIIQNMSVIQQFKQQKKFRKQLYTLNSEHFRLRMQNLKLEGCLLRPLLSLLFSLILCIILLFFGLNIQIMGVGILYAFINYLGRLSEPLIELTAQQSILQQAIAAGERIFYLLDAPIQRYGNDNRSIIQGNIKVKNLTFSYHKNVILNQISFSVSAKKFLALVGQTGSGKTTLANLIMAHYPFKRGHILIDNRSIKTFSKHVLRSGIAMVQQEPSFMAKTIYENILFGRNISEEIIWSVLNNLNLVSFINSFPKGIFYKLNEYGNELSLGQKQLLSFVRVLVTNPKVLILDEATANIDSSTEQKINHILDKIRRTTTLIVIAHRLSTVLNADQILVLNRGRIVEKGTHESLLKLKGQYYNIYCVRKIFFCQYGIIRSIVVFKLSAVGI</sequence>
<feature type="transmembrane region" description="Helical" evidence="8">
    <location>
        <begin position="146"/>
        <end position="164"/>
    </location>
</feature>
<dbReference type="InterPro" id="IPR011527">
    <property type="entry name" value="ABC1_TM_dom"/>
</dbReference>
<dbReference type="STRING" id="67801.A0A1B0AKS7"/>
<dbReference type="GO" id="GO:0016020">
    <property type="term" value="C:membrane"/>
    <property type="evidence" value="ECO:0007669"/>
    <property type="project" value="UniProtKB-SubCell"/>
</dbReference>
<keyword evidence="6 8" id="KW-1133">Transmembrane helix</keyword>
<feature type="transmembrane region" description="Helical" evidence="8">
    <location>
        <begin position="170"/>
        <end position="188"/>
    </location>
</feature>
<dbReference type="GO" id="GO:0016887">
    <property type="term" value="F:ATP hydrolysis activity"/>
    <property type="evidence" value="ECO:0007669"/>
    <property type="project" value="InterPro"/>
</dbReference>
<evidence type="ECO:0000256" key="8">
    <source>
        <dbReference type="SAM" id="Phobius"/>
    </source>
</evidence>
<dbReference type="Pfam" id="PF00664">
    <property type="entry name" value="ABC_membrane"/>
    <property type="match status" value="1"/>
</dbReference>
<dbReference type="InterPro" id="IPR003593">
    <property type="entry name" value="AAA+_ATPase"/>
</dbReference>
<name>A0A1B0AKS7_9MUSC</name>
<dbReference type="CDD" id="cd18544">
    <property type="entry name" value="ABC_6TM_TmrA_like"/>
    <property type="match status" value="1"/>
</dbReference>
<dbReference type="PROSITE" id="PS50929">
    <property type="entry name" value="ABC_TM1F"/>
    <property type="match status" value="1"/>
</dbReference>
<dbReference type="EMBL" id="JXJN01028016">
    <property type="status" value="NOT_ANNOTATED_CDS"/>
    <property type="molecule type" value="Genomic_DNA"/>
</dbReference>
<evidence type="ECO:0000256" key="1">
    <source>
        <dbReference type="ARBA" id="ARBA00004141"/>
    </source>
</evidence>
<keyword evidence="12" id="KW-1185">Reference proteome</keyword>
<dbReference type="PROSITE" id="PS00211">
    <property type="entry name" value="ABC_TRANSPORTER_1"/>
    <property type="match status" value="1"/>
</dbReference>